<dbReference type="Proteomes" id="UP000661435">
    <property type="component" value="Unassembled WGS sequence"/>
</dbReference>
<proteinExistence type="predicted"/>
<evidence type="ECO:0000313" key="2">
    <source>
        <dbReference type="Proteomes" id="UP000661435"/>
    </source>
</evidence>
<comment type="caution">
    <text evidence="1">The sequence shown here is derived from an EMBL/GenBank/DDBJ whole genome shotgun (WGS) entry which is preliminary data.</text>
</comment>
<name>A0A8J6M8T3_9FIRM</name>
<accession>A0A8J6M8T3</accession>
<gene>
    <name evidence="1" type="ORF">H8S57_10265</name>
</gene>
<reference evidence="1" key="1">
    <citation type="submission" date="2020-08" db="EMBL/GenBank/DDBJ databases">
        <title>Genome public.</title>
        <authorList>
            <person name="Liu C."/>
            <person name="Sun Q."/>
        </authorList>
    </citation>
    <scope>NUCLEOTIDE SEQUENCE</scope>
    <source>
        <strain evidence="1">NSJ-51</strain>
    </source>
</reference>
<dbReference type="EMBL" id="JACOPP010000013">
    <property type="protein sequence ID" value="MBC5734106.1"/>
    <property type="molecule type" value="Genomic_DNA"/>
</dbReference>
<keyword evidence="2" id="KW-1185">Reference proteome</keyword>
<protein>
    <submittedName>
        <fullName evidence="1">Uncharacterized protein</fullName>
    </submittedName>
</protein>
<evidence type="ECO:0000313" key="1">
    <source>
        <dbReference type="EMBL" id="MBC5734106.1"/>
    </source>
</evidence>
<dbReference type="AlphaFoldDB" id="A0A8J6M8T3"/>
<sequence>MRIQKQARAGQGLELAEGELAQINALSRKELKAGEVYAFGVRLCDNEIDRDGERFPLETLQELERLFVGKSGVFDHQWSALGQTARIYRTELVQETEKRTGAGDAYCYLKGYAYMLRTEKNRDLIAEIEGGIKKEVSVGCAVERAVCSICGEDHNDRTKCRHVKGRTYNGKLCWADLREATDAYEWSFVAVPAQKNAGVIKQMKRETDREQLEREAELGRRYLAGLREEIARLGALAEPELSGGVLKQIAGKLDEEELLAVKRAYEKRLDERFPTAPQIKDTGGEREAQRDDVAFLI</sequence>
<dbReference type="RefSeq" id="WP_186907995.1">
    <property type="nucleotide sequence ID" value="NZ_JACOPP010000013.1"/>
</dbReference>
<organism evidence="1 2">
    <name type="scientific">Lawsonibacter hominis</name>
    <dbReference type="NCBI Taxonomy" id="2763053"/>
    <lineage>
        <taxon>Bacteria</taxon>
        <taxon>Bacillati</taxon>
        <taxon>Bacillota</taxon>
        <taxon>Clostridia</taxon>
        <taxon>Eubacteriales</taxon>
        <taxon>Oscillospiraceae</taxon>
        <taxon>Lawsonibacter</taxon>
    </lineage>
</organism>